<dbReference type="Gene3D" id="3.30.40.10">
    <property type="entry name" value="Zinc/RING finger domain, C3HC4 (zinc finger)"/>
    <property type="match status" value="1"/>
</dbReference>
<dbReference type="GO" id="GO:0005816">
    <property type="term" value="C:spindle pole body"/>
    <property type="evidence" value="ECO:0007669"/>
    <property type="project" value="TreeGrafter"/>
</dbReference>
<keyword evidence="16" id="KW-0479">Metal-binding</keyword>
<feature type="transmembrane region" description="Helical" evidence="17">
    <location>
        <begin position="734"/>
        <end position="756"/>
    </location>
</feature>
<keyword evidence="16" id="KW-0862">Zinc</keyword>
<dbReference type="InterPro" id="IPR013083">
    <property type="entry name" value="Znf_RING/FYVE/PHD"/>
</dbReference>
<feature type="transmembrane region" description="Helical" evidence="17">
    <location>
        <begin position="111"/>
        <end position="134"/>
    </location>
</feature>
<dbReference type="PANTHER" id="PTHR13269:SF6">
    <property type="entry name" value="NUCLEOPORIN NDC1"/>
    <property type="match status" value="1"/>
</dbReference>
<proteinExistence type="inferred from homology"/>
<keyword evidence="14 17" id="KW-0472">Membrane</keyword>
<dbReference type="EMBL" id="JANBOH010000143">
    <property type="protein sequence ID" value="KAJ1644777.1"/>
    <property type="molecule type" value="Genomic_DNA"/>
</dbReference>
<evidence type="ECO:0000256" key="15">
    <source>
        <dbReference type="ARBA" id="ARBA00023242"/>
    </source>
</evidence>
<keyword evidence="20" id="KW-1185">Reference proteome</keyword>
<evidence type="ECO:0000313" key="20">
    <source>
        <dbReference type="Proteomes" id="UP001145021"/>
    </source>
</evidence>
<reference evidence="19" key="1">
    <citation type="submission" date="2022-07" db="EMBL/GenBank/DDBJ databases">
        <title>Phylogenomic reconstructions and comparative analyses of Kickxellomycotina fungi.</title>
        <authorList>
            <person name="Reynolds N.K."/>
            <person name="Stajich J.E."/>
            <person name="Barry K."/>
            <person name="Grigoriev I.V."/>
            <person name="Crous P."/>
            <person name="Smith M.E."/>
        </authorList>
    </citation>
    <scope>NUCLEOTIDE SEQUENCE</scope>
    <source>
        <strain evidence="19">NBRC 105413</strain>
    </source>
</reference>
<keyword evidence="10" id="KW-0653">Protein transport</keyword>
<evidence type="ECO:0000259" key="18">
    <source>
        <dbReference type="PROSITE" id="PS50089"/>
    </source>
</evidence>
<dbReference type="AlphaFoldDB" id="A0A9W8CJF0"/>
<evidence type="ECO:0000256" key="4">
    <source>
        <dbReference type="ARBA" id="ARBA00005760"/>
    </source>
</evidence>
<dbReference type="GO" id="GO:0030674">
    <property type="term" value="F:protein-macromolecule adaptor activity"/>
    <property type="evidence" value="ECO:0007669"/>
    <property type="project" value="TreeGrafter"/>
</dbReference>
<evidence type="ECO:0000256" key="17">
    <source>
        <dbReference type="SAM" id="Phobius"/>
    </source>
</evidence>
<evidence type="ECO:0000256" key="6">
    <source>
        <dbReference type="ARBA" id="ARBA00022448"/>
    </source>
</evidence>
<accession>A0A9W8CJF0</accession>
<dbReference type="InterPro" id="IPR001841">
    <property type="entry name" value="Znf_RING"/>
</dbReference>
<dbReference type="InterPro" id="IPR058051">
    <property type="entry name" value="Znf_RING_synoviolin"/>
</dbReference>
<dbReference type="InterPro" id="IPR019049">
    <property type="entry name" value="Nucleoporin_prot_Ndc1/Nup"/>
</dbReference>
<dbReference type="CDD" id="cd16479">
    <property type="entry name" value="RING-H2_synoviolin"/>
    <property type="match status" value="1"/>
</dbReference>
<name>A0A9W8CJF0_9FUNG</name>
<feature type="transmembrane region" description="Helical" evidence="17">
    <location>
        <begin position="154"/>
        <end position="174"/>
    </location>
</feature>
<feature type="transmembrane region" description="Helical" evidence="17">
    <location>
        <begin position="638"/>
        <end position="659"/>
    </location>
</feature>
<dbReference type="PROSITE" id="PS50089">
    <property type="entry name" value="ZF_RING_2"/>
    <property type="match status" value="1"/>
</dbReference>
<evidence type="ECO:0000256" key="3">
    <source>
        <dbReference type="ARBA" id="ARBA00004567"/>
    </source>
</evidence>
<dbReference type="SUPFAM" id="SSF57850">
    <property type="entry name" value="RING/U-box"/>
    <property type="match status" value="1"/>
</dbReference>
<comment type="similarity">
    <text evidence="4">Belongs to the NDC1 family.</text>
</comment>
<comment type="similarity">
    <text evidence="5">Belongs to the HRD1 family.</text>
</comment>
<dbReference type="Proteomes" id="UP001145021">
    <property type="component" value="Unassembled WGS sequence"/>
</dbReference>
<keyword evidence="15" id="KW-0539">Nucleus</keyword>
<dbReference type="GO" id="GO:0070762">
    <property type="term" value="C:nuclear pore transmembrane ring"/>
    <property type="evidence" value="ECO:0007669"/>
    <property type="project" value="TreeGrafter"/>
</dbReference>
<evidence type="ECO:0000256" key="8">
    <source>
        <dbReference type="ARBA" id="ARBA00022816"/>
    </source>
</evidence>
<keyword evidence="13" id="KW-0906">Nuclear pore complex</keyword>
<comment type="caution">
    <text evidence="19">The sequence shown here is derived from an EMBL/GenBank/DDBJ whole genome shotgun (WGS) entry which is preliminary data.</text>
</comment>
<feature type="transmembrane region" description="Helical" evidence="17">
    <location>
        <begin position="28"/>
        <end position="48"/>
    </location>
</feature>
<dbReference type="GO" id="GO:0015031">
    <property type="term" value="P:protein transport"/>
    <property type="evidence" value="ECO:0007669"/>
    <property type="project" value="UniProtKB-KW"/>
</dbReference>
<keyword evidence="8" id="KW-0509">mRNA transport</keyword>
<organism evidence="19 20">
    <name type="scientific">Coemansia asiatica</name>
    <dbReference type="NCBI Taxonomy" id="1052880"/>
    <lineage>
        <taxon>Eukaryota</taxon>
        <taxon>Fungi</taxon>
        <taxon>Fungi incertae sedis</taxon>
        <taxon>Zoopagomycota</taxon>
        <taxon>Kickxellomycotina</taxon>
        <taxon>Kickxellomycetes</taxon>
        <taxon>Kickxellales</taxon>
        <taxon>Kickxellaceae</taxon>
        <taxon>Coemansia</taxon>
    </lineage>
</organism>
<comment type="subcellular location">
    <subcellularLocation>
        <location evidence="2">Endoplasmic reticulum membrane</location>
        <topology evidence="2">Multi-pass membrane protein</topology>
    </subcellularLocation>
    <subcellularLocation>
        <location evidence="1">Nucleus membrane</location>
        <topology evidence="1">Multi-pass membrane protein</topology>
    </subcellularLocation>
    <subcellularLocation>
        <location evidence="3">Nucleus</location>
        <location evidence="3">Nuclear pore complex</location>
    </subcellularLocation>
</comment>
<dbReference type="PANTHER" id="PTHR13269">
    <property type="entry name" value="NUCLEOPORIN NDC1"/>
    <property type="match status" value="1"/>
</dbReference>
<keyword evidence="6" id="KW-0813">Transport</keyword>
<dbReference type="GO" id="GO:0008270">
    <property type="term" value="F:zinc ion binding"/>
    <property type="evidence" value="ECO:0007669"/>
    <property type="project" value="UniProtKB-KW"/>
</dbReference>
<keyword evidence="7 17" id="KW-0812">Transmembrane</keyword>
<evidence type="ECO:0000256" key="7">
    <source>
        <dbReference type="ARBA" id="ARBA00022692"/>
    </source>
</evidence>
<evidence type="ECO:0000313" key="19">
    <source>
        <dbReference type="EMBL" id="KAJ1644777.1"/>
    </source>
</evidence>
<evidence type="ECO:0000256" key="16">
    <source>
        <dbReference type="PROSITE-ProRule" id="PRU00175"/>
    </source>
</evidence>
<feature type="transmembrane region" description="Helical" evidence="17">
    <location>
        <begin position="600"/>
        <end position="617"/>
    </location>
</feature>
<dbReference type="GO" id="GO:0051028">
    <property type="term" value="P:mRNA transport"/>
    <property type="evidence" value="ECO:0007669"/>
    <property type="project" value="UniProtKB-KW"/>
</dbReference>
<evidence type="ECO:0000256" key="5">
    <source>
        <dbReference type="ARBA" id="ARBA00010089"/>
    </source>
</evidence>
<evidence type="ECO:0000256" key="11">
    <source>
        <dbReference type="ARBA" id="ARBA00022989"/>
    </source>
</evidence>
<evidence type="ECO:0000256" key="14">
    <source>
        <dbReference type="ARBA" id="ARBA00023136"/>
    </source>
</evidence>
<evidence type="ECO:0000256" key="1">
    <source>
        <dbReference type="ARBA" id="ARBA00004232"/>
    </source>
</evidence>
<gene>
    <name evidence="19" type="ORF">LPJ64_003579</name>
</gene>
<evidence type="ECO:0000256" key="9">
    <source>
        <dbReference type="ARBA" id="ARBA00022824"/>
    </source>
</evidence>
<feature type="transmembrane region" description="Helical" evidence="17">
    <location>
        <begin position="68"/>
        <end position="90"/>
    </location>
</feature>
<keyword evidence="11 17" id="KW-1133">Transmembrane helix</keyword>
<keyword evidence="9" id="KW-0256">Endoplasmic reticulum</keyword>
<evidence type="ECO:0000256" key="13">
    <source>
        <dbReference type="ARBA" id="ARBA00023132"/>
    </source>
</evidence>
<evidence type="ECO:0000256" key="2">
    <source>
        <dbReference type="ARBA" id="ARBA00004477"/>
    </source>
</evidence>
<feature type="transmembrane region" description="Helical" evidence="17">
    <location>
        <begin position="209"/>
        <end position="231"/>
    </location>
</feature>
<evidence type="ECO:0000256" key="10">
    <source>
        <dbReference type="ARBA" id="ARBA00022927"/>
    </source>
</evidence>
<dbReference type="GO" id="GO:0031965">
    <property type="term" value="C:nuclear membrane"/>
    <property type="evidence" value="ECO:0007669"/>
    <property type="project" value="UniProtKB-SubCell"/>
</dbReference>
<dbReference type="SMART" id="SM00184">
    <property type="entry name" value="RING"/>
    <property type="match status" value="1"/>
</dbReference>
<dbReference type="Pfam" id="PF13639">
    <property type="entry name" value="zf-RING_2"/>
    <property type="match status" value="1"/>
</dbReference>
<sequence length="869" mass="97084">MAYRNARDQTVASVDFAKLAQGILHQRFVRACVYEFVFAYMVGVFASVNLSRGLLSLPFALLSFRTLAYTAVSYVAGIVVLLLHAHLFQVTRAAYGSHFPRLQRLLRNPSSTGMVIGTYVVLSQVMFIVHGWMFGGRNMYMWLYPEDQYGPPQLNPGWLASWVLATALGTAYGMRLVMDERLQLAFPSIEQSRVYALKDRVPTSVSRSFAFASTAVSRFWIVYFVFGWGVYRTACGFLGHIMTTTSSYGVGNPLLRLGGISFWLHSSTLIVLTWELAHQLFEVVATEPTHINKLSRDSNQCLVNGLKHLSSDLIQHLAYQELYRLTEFSSEQRIGIFTDIDRRNGSMWKQISAQCISVIRAATSQLQTQHKATATKNSAIKAEAPASAKQLPKPAEPAMPLKKVGGAPMKDIFQKGQKDSTVAAIDKPKTTAVSTQKLFDPEAQGLEKYILTMLRDTLVQSKLGQRVLSRSLRARSTTAFANFQQQVWAVRSLVRLVECSLEEDRYGVVQGDIENILETLFAYLAALERCLLSPDSGSSSVKAFNVQTAARQPLMMAQVVRNSIYILTTSFYHSYDRILNFVLFKVVSVRATLDADWEDLAIWTVAYCCFGALYLVGGLARDHLEGLRLSPAHPDIRWGFVGLLCALIVSSLGMGALSWMYLRPLFSILCIEALTILFDVGQTLTKYVAYAWDGSTTNSSTESWEARSDAVLLCEFATDICILVLTLLHYMHILVINGLTLNIVSALVFFNIRSIASKLYRKTRKLAAFQNAISSMKCRFPDATKEDIVRFDDRCSICREVLVTAKKLPCDHLFHRSCLRSWLVRHLSCPTCRITLSGEEVGQWASSNSPITDTLEHGSDLVFATANTT</sequence>
<dbReference type="GO" id="GO:0006999">
    <property type="term" value="P:nuclear pore organization"/>
    <property type="evidence" value="ECO:0007669"/>
    <property type="project" value="TreeGrafter"/>
</dbReference>
<keyword evidence="16" id="KW-0863">Zinc-finger</keyword>
<evidence type="ECO:0000256" key="12">
    <source>
        <dbReference type="ARBA" id="ARBA00023010"/>
    </source>
</evidence>
<protein>
    <recommendedName>
        <fullName evidence="18">RING-type domain-containing protein</fullName>
    </recommendedName>
</protein>
<keyword evidence="12" id="KW-0811">Translocation</keyword>
<feature type="domain" description="RING-type" evidence="18">
    <location>
        <begin position="795"/>
        <end position="833"/>
    </location>
</feature>
<dbReference type="Pfam" id="PF09531">
    <property type="entry name" value="Ndc1_Nup"/>
    <property type="match status" value="1"/>
</dbReference>
<dbReference type="FunFam" id="3.30.40.10:FF:000259">
    <property type="entry name" value="E3 ubiquitin protein ligase RIN2"/>
    <property type="match status" value="1"/>
</dbReference>